<keyword evidence="3" id="KW-1185">Reference proteome</keyword>
<dbReference type="EMBL" id="CP035704">
    <property type="protein sequence ID" value="QBB69810.1"/>
    <property type="molecule type" value="Genomic_DNA"/>
</dbReference>
<protein>
    <submittedName>
        <fullName evidence="2">Uncharacterized protein</fullName>
    </submittedName>
</protein>
<dbReference type="KEGG" id="xbc:ELE36_05175"/>
<evidence type="ECO:0000313" key="2">
    <source>
        <dbReference type="EMBL" id="QBB69810.1"/>
    </source>
</evidence>
<name>A0A411HHD4_9GAMM</name>
<feature type="transmembrane region" description="Helical" evidence="1">
    <location>
        <begin position="79"/>
        <end position="103"/>
    </location>
</feature>
<proteinExistence type="predicted"/>
<evidence type="ECO:0000256" key="1">
    <source>
        <dbReference type="SAM" id="Phobius"/>
    </source>
</evidence>
<keyword evidence="1" id="KW-0812">Transmembrane</keyword>
<keyword evidence="1" id="KW-1133">Transmembrane helix</keyword>
<reference evidence="2 3" key="1">
    <citation type="submission" date="2019-01" db="EMBL/GenBank/DDBJ databases">
        <title>Pseudolysobacter antarctica gen. nov., sp. nov., isolated from Fildes Peninsula, Antarctica.</title>
        <authorList>
            <person name="Wei Z."/>
            <person name="Peng F."/>
        </authorList>
    </citation>
    <scope>NUCLEOTIDE SEQUENCE [LARGE SCALE GENOMIC DNA]</scope>
    <source>
        <strain evidence="2 3">AQ6-296</strain>
    </source>
</reference>
<keyword evidence="1" id="KW-0472">Membrane</keyword>
<gene>
    <name evidence="2" type="ORF">ELE36_05175</name>
</gene>
<sequence length="130" mass="13503">MTPWLKPFAVASMVSVLPPVMKNAEGPNSVLPAERSLVDSVRMIVCPSSAALSNTIVSPEAAALTAPRNVAHWLPTQSLVVAATGSAVLVTVSVVAFTGMAIADNNRAKADSETIGLDDGRMQFPRIGCT</sequence>
<accession>A0A411HHD4</accession>
<dbReference type="Proteomes" id="UP000291562">
    <property type="component" value="Chromosome"/>
</dbReference>
<evidence type="ECO:0000313" key="3">
    <source>
        <dbReference type="Proteomes" id="UP000291562"/>
    </source>
</evidence>
<organism evidence="2 3">
    <name type="scientific">Pseudolysobacter antarcticus</name>
    <dbReference type="NCBI Taxonomy" id="2511995"/>
    <lineage>
        <taxon>Bacteria</taxon>
        <taxon>Pseudomonadati</taxon>
        <taxon>Pseudomonadota</taxon>
        <taxon>Gammaproteobacteria</taxon>
        <taxon>Lysobacterales</taxon>
        <taxon>Rhodanobacteraceae</taxon>
        <taxon>Pseudolysobacter</taxon>
    </lineage>
</organism>
<dbReference type="AlphaFoldDB" id="A0A411HHD4"/>